<name>A0ABQ1JYS3_9FLAO</name>
<dbReference type="InterPro" id="IPR051199">
    <property type="entry name" value="LPS_LOS_Heptosyltrfase"/>
</dbReference>
<dbReference type="SUPFAM" id="SSF53756">
    <property type="entry name" value="UDP-Glycosyltransferase/glycogen phosphorylase"/>
    <property type="match status" value="1"/>
</dbReference>
<dbReference type="Gene3D" id="3.40.50.2000">
    <property type="entry name" value="Glycogen Phosphorylase B"/>
    <property type="match status" value="1"/>
</dbReference>
<keyword evidence="2" id="KW-0808">Transferase</keyword>
<sequence length="228" mass="25664">MAINAVKESFSGRLFTKISNATFKFLGDSHKNKKQSHIAKQVIYSLREFLPTIGLKSNDVIPANLDLRLANEELINGGSLVYDIVQNAQPTICLYTHTTDTKCYTEIWWLNLYEHLKKVFPDVNIIEVFPKETVSKISFKIPVLYFTDIRELAAMIASTDVFIGADVGIMHLASSSLTPVIGLFSITDIEKYKPYNEGSIAVNTKEVKIDTLMVLVENALYPYLNTSF</sequence>
<evidence type="ECO:0000256" key="2">
    <source>
        <dbReference type="ARBA" id="ARBA00022679"/>
    </source>
</evidence>
<organism evidence="3 4">
    <name type="scientific">Flavobacterium suaedae</name>
    <dbReference type="NCBI Taxonomy" id="1767027"/>
    <lineage>
        <taxon>Bacteria</taxon>
        <taxon>Pseudomonadati</taxon>
        <taxon>Bacteroidota</taxon>
        <taxon>Flavobacteriia</taxon>
        <taxon>Flavobacteriales</taxon>
        <taxon>Flavobacteriaceae</taxon>
        <taxon>Flavobacterium</taxon>
    </lineage>
</organism>
<gene>
    <name evidence="3" type="ORF">GCM10007424_23340</name>
</gene>
<dbReference type="Proteomes" id="UP000615760">
    <property type="component" value="Unassembled WGS sequence"/>
</dbReference>
<proteinExistence type="predicted"/>
<dbReference type="InterPro" id="IPR002201">
    <property type="entry name" value="Glyco_trans_9"/>
</dbReference>
<evidence type="ECO:0000313" key="3">
    <source>
        <dbReference type="EMBL" id="GGB82641.1"/>
    </source>
</evidence>
<dbReference type="Pfam" id="PF01075">
    <property type="entry name" value="Glyco_transf_9"/>
    <property type="match status" value="1"/>
</dbReference>
<protein>
    <recommendedName>
        <fullName evidence="5">Lipopolysaccharide heptosyltransferase family protein</fullName>
    </recommendedName>
</protein>
<dbReference type="PANTHER" id="PTHR30160">
    <property type="entry name" value="TETRAACYLDISACCHARIDE 4'-KINASE-RELATED"/>
    <property type="match status" value="1"/>
</dbReference>
<comment type="caution">
    <text evidence="3">The sequence shown here is derived from an EMBL/GenBank/DDBJ whole genome shotgun (WGS) entry which is preliminary data.</text>
</comment>
<accession>A0ABQ1JYS3</accession>
<keyword evidence="1" id="KW-0328">Glycosyltransferase</keyword>
<reference evidence="4" key="1">
    <citation type="journal article" date="2019" name="Int. J. Syst. Evol. Microbiol.">
        <title>The Global Catalogue of Microorganisms (GCM) 10K type strain sequencing project: providing services to taxonomists for standard genome sequencing and annotation.</title>
        <authorList>
            <consortium name="The Broad Institute Genomics Platform"/>
            <consortium name="The Broad Institute Genome Sequencing Center for Infectious Disease"/>
            <person name="Wu L."/>
            <person name="Ma J."/>
        </authorList>
    </citation>
    <scope>NUCLEOTIDE SEQUENCE [LARGE SCALE GENOMIC DNA]</scope>
    <source>
        <strain evidence="4">CGMCC 1.15461</strain>
    </source>
</reference>
<evidence type="ECO:0000313" key="4">
    <source>
        <dbReference type="Proteomes" id="UP000615760"/>
    </source>
</evidence>
<keyword evidence="4" id="KW-1185">Reference proteome</keyword>
<dbReference type="EMBL" id="BMJE01000006">
    <property type="protein sequence ID" value="GGB82641.1"/>
    <property type="molecule type" value="Genomic_DNA"/>
</dbReference>
<evidence type="ECO:0008006" key="5">
    <source>
        <dbReference type="Google" id="ProtNLM"/>
    </source>
</evidence>
<evidence type="ECO:0000256" key="1">
    <source>
        <dbReference type="ARBA" id="ARBA00022676"/>
    </source>
</evidence>